<organism evidence="2 3">
    <name type="scientific">Caerostris extrusa</name>
    <name type="common">Bark spider</name>
    <name type="synonym">Caerostris bankana</name>
    <dbReference type="NCBI Taxonomy" id="172846"/>
    <lineage>
        <taxon>Eukaryota</taxon>
        <taxon>Metazoa</taxon>
        <taxon>Ecdysozoa</taxon>
        <taxon>Arthropoda</taxon>
        <taxon>Chelicerata</taxon>
        <taxon>Arachnida</taxon>
        <taxon>Araneae</taxon>
        <taxon>Araneomorphae</taxon>
        <taxon>Entelegynae</taxon>
        <taxon>Araneoidea</taxon>
        <taxon>Araneidae</taxon>
        <taxon>Caerostris</taxon>
    </lineage>
</organism>
<keyword evidence="3" id="KW-1185">Reference proteome</keyword>
<dbReference type="EMBL" id="BPLR01011474">
    <property type="protein sequence ID" value="GIY46742.1"/>
    <property type="molecule type" value="Genomic_DNA"/>
</dbReference>
<dbReference type="Proteomes" id="UP001054945">
    <property type="component" value="Unassembled WGS sequence"/>
</dbReference>
<comment type="caution">
    <text evidence="2">The sequence shown here is derived from an EMBL/GenBank/DDBJ whole genome shotgun (WGS) entry which is preliminary data.</text>
</comment>
<gene>
    <name evidence="2" type="ORF">CEXT_184001</name>
</gene>
<evidence type="ECO:0000313" key="2">
    <source>
        <dbReference type="EMBL" id="GIY46742.1"/>
    </source>
</evidence>
<feature type="region of interest" description="Disordered" evidence="1">
    <location>
        <begin position="1"/>
        <end position="35"/>
    </location>
</feature>
<feature type="compositionally biased region" description="Basic and acidic residues" evidence="1">
    <location>
        <begin position="19"/>
        <end position="35"/>
    </location>
</feature>
<dbReference type="AlphaFoldDB" id="A0AAV4TP49"/>
<feature type="non-terminal residue" evidence="2">
    <location>
        <position position="1"/>
    </location>
</feature>
<proteinExistence type="predicted"/>
<accession>A0AAV4TP49</accession>
<name>A0AAV4TP49_CAEEX</name>
<protein>
    <submittedName>
        <fullName evidence="2">Uncharacterized protein</fullName>
    </submittedName>
</protein>
<reference evidence="2 3" key="1">
    <citation type="submission" date="2021-06" db="EMBL/GenBank/DDBJ databases">
        <title>Caerostris extrusa draft genome.</title>
        <authorList>
            <person name="Kono N."/>
            <person name="Arakawa K."/>
        </authorList>
    </citation>
    <scope>NUCLEOTIDE SEQUENCE [LARGE SCALE GENOMIC DNA]</scope>
</reference>
<evidence type="ECO:0000256" key="1">
    <source>
        <dbReference type="SAM" id="MobiDB-lite"/>
    </source>
</evidence>
<evidence type="ECO:0000313" key="3">
    <source>
        <dbReference type="Proteomes" id="UP001054945"/>
    </source>
</evidence>
<sequence length="35" mass="4009">SRADRDSRSVRVSRGTAFAERENADKEDTKPLMRT</sequence>